<keyword evidence="1" id="KW-0732">Signal</keyword>
<dbReference type="RefSeq" id="WP_264140169.1">
    <property type="nucleotide sequence ID" value="NZ_JAOYOD010000001.1"/>
</dbReference>
<evidence type="ECO:0000313" key="3">
    <source>
        <dbReference type="Proteomes" id="UP001300692"/>
    </source>
</evidence>
<proteinExistence type="predicted"/>
<dbReference type="Proteomes" id="UP001300692">
    <property type="component" value="Unassembled WGS sequence"/>
</dbReference>
<protein>
    <recommendedName>
        <fullName evidence="4">DUF4412 domain-containing protein</fullName>
    </recommendedName>
</protein>
<comment type="caution">
    <text evidence="2">The sequence shown here is derived from an EMBL/GenBank/DDBJ whole genome shotgun (WGS) entry which is preliminary data.</text>
</comment>
<gene>
    <name evidence="2" type="ORF">N7U62_21450</name>
</gene>
<reference evidence="2 3" key="1">
    <citation type="submission" date="2022-10" db="EMBL/GenBank/DDBJ databases">
        <title>Comparative genomics and taxonomic characterization of three novel marine species of genus Reichenbachiella exhibiting antioxidant and polysaccharide degradation activities.</title>
        <authorList>
            <person name="Muhammad N."/>
            <person name="Lee Y.-J."/>
            <person name="Ko J."/>
            <person name="Kim S.-G."/>
        </authorList>
    </citation>
    <scope>NUCLEOTIDE SEQUENCE [LARGE SCALE GENOMIC DNA]</scope>
    <source>
        <strain evidence="2 3">ABR2-5</strain>
    </source>
</reference>
<feature type="chain" id="PRO_5047254869" description="DUF4412 domain-containing protein" evidence="1">
    <location>
        <begin position="20"/>
        <end position="268"/>
    </location>
</feature>
<evidence type="ECO:0008006" key="4">
    <source>
        <dbReference type="Google" id="ProtNLM"/>
    </source>
</evidence>
<dbReference type="EMBL" id="JAOYOD010000001">
    <property type="protein sequence ID" value="MCV9389246.1"/>
    <property type="molecule type" value="Genomic_DNA"/>
</dbReference>
<sequence length="268" mass="30356">MKFLHIVLIILIQSATVFADTGIVIVSKSTDLSNQKVTTSKMYLNDTHLSIQNSGADNSSLIFDASKQIFTFIDHSKREYYQFDEPTLQQLKDQLRMMVQMMKQFSSQMPKEQQEKLDQLLSPKNNALVEYKNNGNTKVSSWNTTLYTGISANKKVIETNIASYQELGILESKFHVLNSLMTFFKENLEEVASLLPTPQSLQAIKIDENSPILEKGLPVKTITFNEKGVASSNSLVQSISESEINPSLFRIPSGYSRKTINLQQQFQR</sequence>
<accession>A0ABT3CZX7</accession>
<feature type="signal peptide" evidence="1">
    <location>
        <begin position="1"/>
        <end position="19"/>
    </location>
</feature>
<keyword evidence="3" id="KW-1185">Reference proteome</keyword>
<evidence type="ECO:0000313" key="2">
    <source>
        <dbReference type="EMBL" id="MCV9389246.1"/>
    </source>
</evidence>
<name>A0ABT3CZX7_9BACT</name>
<organism evidence="2 3">
    <name type="scientific">Reichenbachiella ulvae</name>
    <dbReference type="NCBI Taxonomy" id="2980104"/>
    <lineage>
        <taxon>Bacteria</taxon>
        <taxon>Pseudomonadati</taxon>
        <taxon>Bacteroidota</taxon>
        <taxon>Cytophagia</taxon>
        <taxon>Cytophagales</taxon>
        <taxon>Reichenbachiellaceae</taxon>
        <taxon>Reichenbachiella</taxon>
    </lineage>
</organism>
<evidence type="ECO:0000256" key="1">
    <source>
        <dbReference type="SAM" id="SignalP"/>
    </source>
</evidence>